<dbReference type="EMBL" id="KN549208">
    <property type="protein sequence ID" value="KHJ99691.1"/>
    <property type="molecule type" value="Genomic_DNA"/>
</dbReference>
<dbReference type="PANTHER" id="PTHR11733:SF188">
    <property type="entry name" value="NEPRILYSIN"/>
    <property type="match status" value="1"/>
</dbReference>
<dbReference type="AlphaFoldDB" id="A0A0B1TUA5"/>
<evidence type="ECO:0000313" key="3">
    <source>
        <dbReference type="Proteomes" id="UP000053660"/>
    </source>
</evidence>
<dbReference type="InterPro" id="IPR042089">
    <property type="entry name" value="Peptidase_M13_dom_2"/>
</dbReference>
<dbReference type="PRINTS" id="PR00786">
    <property type="entry name" value="NEPRILYSIN"/>
</dbReference>
<organism evidence="2 3">
    <name type="scientific">Oesophagostomum dentatum</name>
    <name type="common">Nodular worm</name>
    <dbReference type="NCBI Taxonomy" id="61180"/>
    <lineage>
        <taxon>Eukaryota</taxon>
        <taxon>Metazoa</taxon>
        <taxon>Ecdysozoa</taxon>
        <taxon>Nematoda</taxon>
        <taxon>Chromadorea</taxon>
        <taxon>Rhabditida</taxon>
        <taxon>Rhabditina</taxon>
        <taxon>Rhabditomorpha</taxon>
        <taxon>Strongyloidea</taxon>
        <taxon>Strongylidae</taxon>
        <taxon>Oesophagostomum</taxon>
    </lineage>
</organism>
<protein>
    <recommendedName>
        <fullName evidence="1">Peptidase M13 C-terminal domain-containing protein</fullName>
    </recommendedName>
</protein>
<proteinExistence type="predicted"/>
<dbReference type="OrthoDB" id="6475849at2759"/>
<keyword evidence="3" id="KW-1185">Reference proteome</keyword>
<dbReference type="PANTHER" id="PTHR11733">
    <property type="entry name" value="ZINC METALLOPROTEASE FAMILY M13 NEPRILYSIN-RELATED"/>
    <property type="match status" value="1"/>
</dbReference>
<dbReference type="MEROPS" id="M13.011"/>
<dbReference type="GO" id="GO:0016485">
    <property type="term" value="P:protein processing"/>
    <property type="evidence" value="ECO:0007669"/>
    <property type="project" value="TreeGrafter"/>
</dbReference>
<gene>
    <name evidence="2" type="ORF">OESDEN_00298</name>
</gene>
<evidence type="ECO:0000313" key="2">
    <source>
        <dbReference type="EMBL" id="KHJ99691.1"/>
    </source>
</evidence>
<dbReference type="Gene3D" id="1.10.1380.10">
    <property type="entry name" value="Neutral endopeptidase , domain2"/>
    <property type="match status" value="1"/>
</dbReference>
<dbReference type="PROSITE" id="PS51885">
    <property type="entry name" value="NEPRILYSIN"/>
    <property type="match status" value="1"/>
</dbReference>
<dbReference type="InterPro" id="IPR018497">
    <property type="entry name" value="Peptidase_M13_C"/>
</dbReference>
<dbReference type="InterPro" id="IPR024079">
    <property type="entry name" value="MetalloPept_cat_dom_sf"/>
</dbReference>
<dbReference type="Pfam" id="PF01431">
    <property type="entry name" value="Peptidase_M13"/>
    <property type="match status" value="1"/>
</dbReference>
<reference evidence="2 3" key="1">
    <citation type="submission" date="2014-03" db="EMBL/GenBank/DDBJ databases">
        <title>Draft genome of the hookworm Oesophagostomum dentatum.</title>
        <authorList>
            <person name="Mitreva M."/>
        </authorList>
    </citation>
    <scope>NUCLEOTIDE SEQUENCE [LARGE SCALE GENOMIC DNA]</scope>
    <source>
        <strain evidence="2 3">OD-Hann</strain>
    </source>
</reference>
<dbReference type="SUPFAM" id="SSF55486">
    <property type="entry name" value="Metalloproteases ('zincins'), catalytic domain"/>
    <property type="match status" value="1"/>
</dbReference>
<dbReference type="InterPro" id="IPR000718">
    <property type="entry name" value="Peptidase_M13"/>
</dbReference>
<accession>A0A0B1TUA5</accession>
<feature type="domain" description="Peptidase M13 C-terminal" evidence="1">
    <location>
        <begin position="103"/>
        <end position="155"/>
    </location>
</feature>
<sequence>MISGLKSTTERTKTHAKEKAKGMVKNYGWPRELFGNLESGASIDPYHRPDYAGILTLFQQNGTHNYYRIRNTMIKGYSNRESLRLLTEPPKRYNFMMSPALVNAWYIPERNSITFPYASFNPPFYNLKHPQAYNFAGQHTIAGHEIVHGFDDEGRRTLAFK</sequence>
<dbReference type="GO" id="GO:0004222">
    <property type="term" value="F:metalloendopeptidase activity"/>
    <property type="evidence" value="ECO:0007669"/>
    <property type="project" value="InterPro"/>
</dbReference>
<name>A0A0B1TUA5_OESDE</name>
<dbReference type="Proteomes" id="UP000053660">
    <property type="component" value="Unassembled WGS sequence"/>
</dbReference>
<dbReference type="GO" id="GO:0005886">
    <property type="term" value="C:plasma membrane"/>
    <property type="evidence" value="ECO:0007669"/>
    <property type="project" value="TreeGrafter"/>
</dbReference>
<dbReference type="Gene3D" id="3.40.390.10">
    <property type="entry name" value="Collagenase (Catalytic Domain)"/>
    <property type="match status" value="1"/>
</dbReference>
<evidence type="ECO:0000259" key="1">
    <source>
        <dbReference type="Pfam" id="PF01431"/>
    </source>
</evidence>